<keyword evidence="2" id="KW-1185">Reference proteome</keyword>
<proteinExistence type="predicted"/>
<accession>A0A183KZZ7</accession>
<reference evidence="3" key="1">
    <citation type="submission" date="2016-06" db="UniProtKB">
        <authorList>
            <consortium name="WormBaseParasite"/>
        </authorList>
    </citation>
    <scope>IDENTIFICATION</scope>
</reference>
<dbReference type="EMBL" id="UZAK01044735">
    <property type="protein sequence ID" value="VDP72903.1"/>
    <property type="molecule type" value="Genomic_DNA"/>
</dbReference>
<sequence>MRLQLIYMKIYKIKTNQLNLGQKSTEQISSVIREEFSF</sequence>
<dbReference type="WBParaSite" id="SCUD_0002064801-mRNA-1">
    <property type="protein sequence ID" value="SCUD_0002064801-mRNA-1"/>
    <property type="gene ID" value="SCUD_0002064801"/>
</dbReference>
<protein>
    <submittedName>
        <fullName evidence="3">Sporulation protein</fullName>
    </submittedName>
</protein>
<name>A0A183KZZ7_9TREM</name>
<dbReference type="Proteomes" id="UP000279833">
    <property type="component" value="Unassembled WGS sequence"/>
</dbReference>
<evidence type="ECO:0000313" key="1">
    <source>
        <dbReference type="EMBL" id="VDP72903.1"/>
    </source>
</evidence>
<organism evidence="3">
    <name type="scientific">Schistosoma curassoni</name>
    <dbReference type="NCBI Taxonomy" id="6186"/>
    <lineage>
        <taxon>Eukaryota</taxon>
        <taxon>Metazoa</taxon>
        <taxon>Spiralia</taxon>
        <taxon>Lophotrochozoa</taxon>
        <taxon>Platyhelminthes</taxon>
        <taxon>Trematoda</taxon>
        <taxon>Digenea</taxon>
        <taxon>Strigeidida</taxon>
        <taxon>Schistosomatoidea</taxon>
        <taxon>Schistosomatidae</taxon>
        <taxon>Schistosoma</taxon>
    </lineage>
</organism>
<evidence type="ECO:0000313" key="2">
    <source>
        <dbReference type="Proteomes" id="UP000279833"/>
    </source>
</evidence>
<evidence type="ECO:0000313" key="3">
    <source>
        <dbReference type="WBParaSite" id="SCUD_0002064801-mRNA-1"/>
    </source>
</evidence>
<reference evidence="1 2" key="2">
    <citation type="submission" date="2018-11" db="EMBL/GenBank/DDBJ databases">
        <authorList>
            <consortium name="Pathogen Informatics"/>
        </authorList>
    </citation>
    <scope>NUCLEOTIDE SEQUENCE [LARGE SCALE GENOMIC DNA]</scope>
    <source>
        <strain evidence="1">Dakar</strain>
        <strain evidence="2">Dakar, Senegal</strain>
    </source>
</reference>
<gene>
    <name evidence="1" type="ORF">SCUD_LOCUS20646</name>
</gene>
<dbReference type="AlphaFoldDB" id="A0A183KZZ7"/>